<protein>
    <submittedName>
        <fullName evidence="2">DUF6382 domain-containing protein</fullName>
    </submittedName>
</protein>
<sequence>MEIEYRRTWNRSFMLVTGYVEEESYELRMLKHNAVMGLLPVQDVQETGEIRFCYDITGKKSLECYLENNALNLVMIKKILENLIHLCREMEHYLLKEEKILLKEDMIFMDSREEQFYFCYYPNKEGELREEFANLIENMLPQLDHENREDTEKVYAIYEKTREENYSLLKLQELFFATEEENDWEMWQEYKEVKNETAGIEPVAVNPQNPKKSDKIMSLKKLILQVLEKGISALHLDKLNRKKKELSMPAIPVPFIKKKQKESSPERNKIHLSEHRKIGASEKDPAYPMEQDRTYLSGQREEAVTGARLIYLGGGEERDFVVDKDIFLIGTDASAVDGVLKSRAAGEIQAKITRAENTYYIEDMNSANGTLVNGEILIYKEVRRLEEGDRITFADISYRFLTFCNNSII</sequence>
<dbReference type="SUPFAM" id="SSF49879">
    <property type="entry name" value="SMAD/FHA domain"/>
    <property type="match status" value="1"/>
</dbReference>
<dbReference type="Gene3D" id="2.60.200.20">
    <property type="match status" value="1"/>
</dbReference>
<accession>A0ABV1HFV9</accession>
<dbReference type="RefSeq" id="WP_353531391.1">
    <property type="nucleotide sequence ID" value="NZ_JBBMEX010000014.1"/>
</dbReference>
<dbReference type="Proteomes" id="UP001454489">
    <property type="component" value="Unassembled WGS sequence"/>
</dbReference>
<comment type="caution">
    <text evidence="2">The sequence shown here is derived from an EMBL/GenBank/DDBJ whole genome shotgun (WGS) entry which is preliminary data.</text>
</comment>
<evidence type="ECO:0000313" key="2">
    <source>
        <dbReference type="EMBL" id="MEQ2558604.1"/>
    </source>
</evidence>
<dbReference type="CDD" id="cd00060">
    <property type="entry name" value="FHA"/>
    <property type="match status" value="1"/>
</dbReference>
<proteinExistence type="predicted"/>
<dbReference type="PROSITE" id="PS50006">
    <property type="entry name" value="FHA_DOMAIN"/>
    <property type="match status" value="1"/>
</dbReference>
<gene>
    <name evidence="2" type="ORF">WMO43_12105</name>
</gene>
<keyword evidence="3" id="KW-1185">Reference proteome</keyword>
<dbReference type="EMBL" id="JBBMEX010000014">
    <property type="protein sequence ID" value="MEQ2558604.1"/>
    <property type="molecule type" value="Genomic_DNA"/>
</dbReference>
<organism evidence="2 3">
    <name type="scientific">Maccoyibacter intestinihominis</name>
    <dbReference type="NCBI Taxonomy" id="3133499"/>
    <lineage>
        <taxon>Bacteria</taxon>
        <taxon>Bacillati</taxon>
        <taxon>Bacillota</taxon>
        <taxon>Clostridia</taxon>
        <taxon>Lachnospirales</taxon>
        <taxon>Lachnospiraceae</taxon>
        <taxon>Maccoyibacter</taxon>
    </lineage>
</organism>
<feature type="domain" description="FHA" evidence="1">
    <location>
        <begin position="327"/>
        <end position="377"/>
    </location>
</feature>
<reference evidence="2 3" key="1">
    <citation type="submission" date="2024-03" db="EMBL/GenBank/DDBJ databases">
        <title>Human intestinal bacterial collection.</title>
        <authorList>
            <person name="Pauvert C."/>
            <person name="Hitch T.C.A."/>
            <person name="Clavel T."/>
        </authorList>
    </citation>
    <scope>NUCLEOTIDE SEQUENCE [LARGE SCALE GENOMIC DNA]</scope>
    <source>
        <strain evidence="2 3">CLA-AA-H185</strain>
    </source>
</reference>
<dbReference type="InterPro" id="IPR045962">
    <property type="entry name" value="DUF6382"/>
</dbReference>
<dbReference type="SMART" id="SM00240">
    <property type="entry name" value="FHA"/>
    <property type="match status" value="1"/>
</dbReference>
<name>A0ABV1HFV9_9FIRM</name>
<evidence type="ECO:0000259" key="1">
    <source>
        <dbReference type="PROSITE" id="PS50006"/>
    </source>
</evidence>
<dbReference type="Pfam" id="PF00498">
    <property type="entry name" value="FHA"/>
    <property type="match status" value="1"/>
</dbReference>
<evidence type="ECO:0000313" key="3">
    <source>
        <dbReference type="Proteomes" id="UP001454489"/>
    </source>
</evidence>
<dbReference type="Pfam" id="PF19909">
    <property type="entry name" value="DUF6382"/>
    <property type="match status" value="1"/>
</dbReference>
<dbReference type="InterPro" id="IPR008984">
    <property type="entry name" value="SMAD_FHA_dom_sf"/>
</dbReference>
<dbReference type="InterPro" id="IPR000253">
    <property type="entry name" value="FHA_dom"/>
</dbReference>